<evidence type="ECO:0000256" key="2">
    <source>
        <dbReference type="ARBA" id="ARBA00009236"/>
    </source>
</evidence>
<dbReference type="Gene3D" id="3.90.1150.10">
    <property type="entry name" value="Aspartate Aminotransferase, domain 1"/>
    <property type="match status" value="1"/>
</dbReference>
<gene>
    <name evidence="9" type="ORF">QO034_22190</name>
</gene>
<dbReference type="EMBL" id="JASNJE010000051">
    <property type="protein sequence ID" value="MDK3075771.1"/>
    <property type="molecule type" value="Genomic_DNA"/>
</dbReference>
<comment type="similarity">
    <text evidence="2 6">Belongs to the class-V pyridoxal-phosphate-dependent aminotransferase family.</text>
</comment>
<dbReference type="RefSeq" id="WP_284487688.1">
    <property type="nucleotide sequence ID" value="NZ_JASNJE010000051.1"/>
</dbReference>
<dbReference type="InterPro" id="IPR015422">
    <property type="entry name" value="PyrdxlP-dep_Trfase_small"/>
</dbReference>
<accession>A0ABT7FKV9</accession>
<dbReference type="InterPro" id="IPR020578">
    <property type="entry name" value="Aminotrans_V_PyrdxlP_BS"/>
</dbReference>
<dbReference type="PANTHER" id="PTHR21152:SF24">
    <property type="entry name" value="ALANINE--GLYOXYLATE AMINOTRANSFERASE 1"/>
    <property type="match status" value="1"/>
</dbReference>
<dbReference type="PROSITE" id="PS00595">
    <property type="entry name" value="AA_TRANSFER_CLASS_5"/>
    <property type="match status" value="1"/>
</dbReference>
<evidence type="ECO:0000256" key="4">
    <source>
        <dbReference type="ARBA" id="ARBA00022679"/>
    </source>
</evidence>
<dbReference type="PANTHER" id="PTHR21152">
    <property type="entry name" value="AMINOTRANSFERASE CLASS V"/>
    <property type="match status" value="1"/>
</dbReference>
<proteinExistence type="inferred from homology"/>
<keyword evidence="4" id="KW-0808">Transferase</keyword>
<dbReference type="Proteomes" id="UP001227126">
    <property type="component" value="Unassembled WGS sequence"/>
</dbReference>
<evidence type="ECO:0000256" key="6">
    <source>
        <dbReference type="RuleBase" id="RU004075"/>
    </source>
</evidence>
<sequence length="396" mass="42386">MSFQNPVFIPGPTNMPEVLRKACDMPTIDHRSPLFGKILNPCLDGVRKVLKSETAKVFFFPSTGTGGWETALTNTLSAGDTVLAARNGMFSHRWIDMCQRHGLDVRILETPWGQGLPADRYEEALKADTGHRIKAVLATHNETATGVRSDIAAVRRALESTGHPALLFVDGVSSIASMDFRMEEWGVDVAVTGSQKGFMLPAGLAIVGFSEKAMKATATAGLPRTFFDVRDMGKGYDANAFPYTPPVGLLNGLKLSLDMLFEEGLDNVFARHHRIAEGVRRAVSAWGLELCAVSPDLYSDTVSAIRTPEGFNATNIVTRAASEYGMAFGVGLGEVAGKVFRIGHLGSLTDAMMLSGLATAEMVMADLGLDIKLGSGVAAAQEYYRHGSGKAKKAAA</sequence>
<evidence type="ECO:0000256" key="3">
    <source>
        <dbReference type="ARBA" id="ARBA00022576"/>
    </source>
</evidence>
<protein>
    <submittedName>
        <fullName evidence="9">Aminotransferase class V-fold PLP-dependent enzyme</fullName>
    </submittedName>
</protein>
<keyword evidence="5" id="KW-0663">Pyridoxal phosphate</keyword>
<comment type="cofactor">
    <cofactor evidence="1 7">
        <name>pyridoxal 5'-phosphate</name>
        <dbReference type="ChEBI" id="CHEBI:597326"/>
    </cofactor>
</comment>
<evidence type="ECO:0000313" key="10">
    <source>
        <dbReference type="Proteomes" id="UP001227126"/>
    </source>
</evidence>
<evidence type="ECO:0000256" key="1">
    <source>
        <dbReference type="ARBA" id="ARBA00001933"/>
    </source>
</evidence>
<dbReference type="InterPro" id="IPR000192">
    <property type="entry name" value="Aminotrans_V_dom"/>
</dbReference>
<evidence type="ECO:0000313" key="9">
    <source>
        <dbReference type="EMBL" id="MDK3075771.1"/>
    </source>
</evidence>
<evidence type="ECO:0000256" key="5">
    <source>
        <dbReference type="ARBA" id="ARBA00022898"/>
    </source>
</evidence>
<dbReference type="GO" id="GO:0008483">
    <property type="term" value="F:transaminase activity"/>
    <property type="evidence" value="ECO:0007669"/>
    <property type="project" value="UniProtKB-KW"/>
</dbReference>
<dbReference type="Pfam" id="PF00266">
    <property type="entry name" value="Aminotran_5"/>
    <property type="match status" value="1"/>
</dbReference>
<dbReference type="InterPro" id="IPR015424">
    <property type="entry name" value="PyrdxlP-dep_Trfase"/>
</dbReference>
<feature type="domain" description="Aminotransferase class V" evidence="8">
    <location>
        <begin position="30"/>
        <end position="286"/>
    </location>
</feature>
<keyword evidence="3 9" id="KW-0032">Aminotransferase</keyword>
<comment type="caution">
    <text evidence="9">The sequence shown here is derived from an EMBL/GenBank/DDBJ whole genome shotgun (WGS) entry which is preliminary data.</text>
</comment>
<keyword evidence="10" id="KW-1185">Reference proteome</keyword>
<dbReference type="SUPFAM" id="SSF53383">
    <property type="entry name" value="PLP-dependent transferases"/>
    <property type="match status" value="1"/>
</dbReference>
<evidence type="ECO:0000256" key="7">
    <source>
        <dbReference type="RuleBase" id="RU004504"/>
    </source>
</evidence>
<name>A0ABT7FKV9_9RHOB</name>
<evidence type="ECO:0000259" key="8">
    <source>
        <dbReference type="Pfam" id="PF00266"/>
    </source>
</evidence>
<reference evidence="9 10" key="1">
    <citation type="submission" date="2023-05" db="EMBL/GenBank/DDBJ databases">
        <title>Sedimentitalea sp. nov. JM2-8.</title>
        <authorList>
            <person name="Huang J."/>
        </authorList>
    </citation>
    <scope>NUCLEOTIDE SEQUENCE [LARGE SCALE GENOMIC DNA]</scope>
    <source>
        <strain evidence="9 10">JM2-8</strain>
    </source>
</reference>
<dbReference type="PIRSF" id="PIRSF000524">
    <property type="entry name" value="SPT"/>
    <property type="match status" value="1"/>
</dbReference>
<organism evidence="9 10">
    <name type="scientific">Sedimentitalea xiamensis</name>
    <dbReference type="NCBI Taxonomy" id="3050037"/>
    <lineage>
        <taxon>Bacteria</taxon>
        <taxon>Pseudomonadati</taxon>
        <taxon>Pseudomonadota</taxon>
        <taxon>Alphaproteobacteria</taxon>
        <taxon>Rhodobacterales</taxon>
        <taxon>Paracoccaceae</taxon>
        <taxon>Sedimentitalea</taxon>
    </lineage>
</organism>
<dbReference type="InterPro" id="IPR024169">
    <property type="entry name" value="SP_NH2Trfase/AEP_transaminase"/>
</dbReference>
<dbReference type="Gene3D" id="3.40.640.10">
    <property type="entry name" value="Type I PLP-dependent aspartate aminotransferase-like (Major domain)"/>
    <property type="match status" value="1"/>
</dbReference>
<dbReference type="InterPro" id="IPR015421">
    <property type="entry name" value="PyrdxlP-dep_Trfase_major"/>
</dbReference>
<dbReference type="InterPro" id="IPR054863">
    <property type="entry name" value="AspGlyoxATase"/>
</dbReference>
<dbReference type="NCBIfam" id="NF045640">
    <property type="entry name" value="AspGlyoxATaseBhcA"/>
    <property type="match status" value="1"/>
</dbReference>